<feature type="transmembrane region" description="Helical" evidence="2">
    <location>
        <begin position="168"/>
        <end position="193"/>
    </location>
</feature>
<feature type="transmembrane region" description="Helical" evidence="2">
    <location>
        <begin position="114"/>
        <end position="139"/>
    </location>
</feature>
<feature type="transmembrane region" description="Helical" evidence="2">
    <location>
        <begin position="21"/>
        <end position="43"/>
    </location>
</feature>
<feature type="transmembrane region" description="Helical" evidence="2">
    <location>
        <begin position="74"/>
        <end position="93"/>
    </location>
</feature>
<protein>
    <submittedName>
        <fullName evidence="3">Uncharacterized protein</fullName>
    </submittedName>
</protein>
<gene>
    <name evidence="3" type="ORF">TPAR_02371</name>
</gene>
<keyword evidence="2" id="KW-0812">Transmembrane</keyword>
<evidence type="ECO:0000256" key="2">
    <source>
        <dbReference type="SAM" id="Phobius"/>
    </source>
</evidence>
<evidence type="ECO:0000313" key="4">
    <source>
        <dbReference type="Proteomes" id="UP000237481"/>
    </source>
</evidence>
<keyword evidence="2" id="KW-1133">Transmembrane helix</keyword>
<dbReference type="OrthoDB" id="4733424at2759"/>
<dbReference type="EMBL" id="PKSG01000247">
    <property type="protein sequence ID" value="POR37443.1"/>
    <property type="molecule type" value="Genomic_DNA"/>
</dbReference>
<sequence>MRHGAHFYETRSLLFSTARAATYLWMFGILLDIGMMIVSILAYTGAQSNDDRAVIRRTYITFPMAGRHVQRTEIALASLGVILNPTLATFTMVHMSRLRRTLSRPDVSNIKCITLFLLLPWHIACLAGWLVCVAFQAAYVPILGTRKLPECVRFGSELSQCGFVSASWIIAMLYCVLHLVLLSTVLAMLFYAIQVAGARDQTISSKGKAEKPSTTSNPPRPPSAVIEGPSKVDASWTTTL</sequence>
<proteinExistence type="predicted"/>
<comment type="caution">
    <text evidence="3">The sequence shown here is derived from an EMBL/GenBank/DDBJ whole genome shotgun (WGS) entry which is preliminary data.</text>
</comment>
<dbReference type="Proteomes" id="UP000237481">
    <property type="component" value="Unassembled WGS sequence"/>
</dbReference>
<name>A0A2S4L4R8_9HYPO</name>
<evidence type="ECO:0000313" key="3">
    <source>
        <dbReference type="EMBL" id="POR37443.1"/>
    </source>
</evidence>
<keyword evidence="4" id="KW-1185">Reference proteome</keyword>
<keyword evidence="2" id="KW-0472">Membrane</keyword>
<reference evidence="3 4" key="1">
    <citation type="submission" date="2018-01" db="EMBL/GenBank/DDBJ databases">
        <title>Harnessing the power of phylogenomics to disentangle the directionality and signatures of interkingdom host jumping in the parasitic fungal genus Tolypocladium.</title>
        <authorList>
            <person name="Quandt C.A."/>
            <person name="Patterson W."/>
            <person name="Spatafora J.W."/>
        </authorList>
    </citation>
    <scope>NUCLEOTIDE SEQUENCE [LARGE SCALE GENOMIC DNA]</scope>
    <source>
        <strain evidence="3 4">NRBC 100945</strain>
    </source>
</reference>
<organism evidence="3 4">
    <name type="scientific">Tolypocladium paradoxum</name>
    <dbReference type="NCBI Taxonomy" id="94208"/>
    <lineage>
        <taxon>Eukaryota</taxon>
        <taxon>Fungi</taxon>
        <taxon>Dikarya</taxon>
        <taxon>Ascomycota</taxon>
        <taxon>Pezizomycotina</taxon>
        <taxon>Sordariomycetes</taxon>
        <taxon>Hypocreomycetidae</taxon>
        <taxon>Hypocreales</taxon>
        <taxon>Ophiocordycipitaceae</taxon>
        <taxon>Tolypocladium</taxon>
    </lineage>
</organism>
<dbReference type="AlphaFoldDB" id="A0A2S4L4R8"/>
<accession>A0A2S4L4R8</accession>
<evidence type="ECO:0000256" key="1">
    <source>
        <dbReference type="SAM" id="MobiDB-lite"/>
    </source>
</evidence>
<feature type="region of interest" description="Disordered" evidence="1">
    <location>
        <begin position="204"/>
        <end position="240"/>
    </location>
</feature>